<dbReference type="InterPro" id="IPR037185">
    <property type="entry name" value="EmrE-like"/>
</dbReference>
<evidence type="ECO:0000256" key="2">
    <source>
        <dbReference type="ARBA" id="ARBA00007362"/>
    </source>
</evidence>
<keyword evidence="5 6" id="KW-0472">Membrane</keyword>
<evidence type="ECO:0000256" key="6">
    <source>
        <dbReference type="SAM" id="Phobius"/>
    </source>
</evidence>
<evidence type="ECO:0000256" key="5">
    <source>
        <dbReference type="ARBA" id="ARBA00023136"/>
    </source>
</evidence>
<feature type="transmembrane region" description="Helical" evidence="6">
    <location>
        <begin position="253"/>
        <end position="272"/>
    </location>
</feature>
<dbReference type="InterPro" id="IPR000620">
    <property type="entry name" value="EamA_dom"/>
</dbReference>
<evidence type="ECO:0000313" key="9">
    <source>
        <dbReference type="Proteomes" id="UP000467322"/>
    </source>
</evidence>
<accession>A0A845M2X2</accession>
<evidence type="ECO:0000256" key="3">
    <source>
        <dbReference type="ARBA" id="ARBA00022692"/>
    </source>
</evidence>
<dbReference type="SUPFAM" id="SSF103481">
    <property type="entry name" value="Multidrug resistance efflux transporter EmrE"/>
    <property type="match status" value="2"/>
</dbReference>
<evidence type="ECO:0000259" key="7">
    <source>
        <dbReference type="Pfam" id="PF00892"/>
    </source>
</evidence>
<dbReference type="GO" id="GO:0016020">
    <property type="term" value="C:membrane"/>
    <property type="evidence" value="ECO:0007669"/>
    <property type="project" value="UniProtKB-SubCell"/>
</dbReference>
<feature type="transmembrane region" description="Helical" evidence="6">
    <location>
        <begin position="128"/>
        <end position="145"/>
    </location>
</feature>
<dbReference type="AlphaFoldDB" id="A0A845M2X2"/>
<feature type="transmembrane region" description="Helical" evidence="6">
    <location>
        <begin position="16"/>
        <end position="35"/>
    </location>
</feature>
<feature type="transmembrane region" description="Helical" evidence="6">
    <location>
        <begin position="97"/>
        <end position="121"/>
    </location>
</feature>
<protein>
    <submittedName>
        <fullName evidence="8">EamA family transporter</fullName>
    </submittedName>
</protein>
<feature type="transmembrane region" description="Helical" evidence="6">
    <location>
        <begin position="278"/>
        <end position="295"/>
    </location>
</feature>
<dbReference type="RefSeq" id="WP_161352802.1">
    <property type="nucleotide sequence ID" value="NZ_WTUX01000019.1"/>
</dbReference>
<proteinExistence type="inferred from homology"/>
<gene>
    <name evidence="8" type="ORF">GQE99_16895</name>
</gene>
<name>A0A845M2X2_9RHOB</name>
<sequence length="299" mass="31854">MSERFGGAEALKGHGAMLAFSGIVAGSFTLGALTANLVDPVAYQALRFFLAALILGAVGFATGSIRARDARAPWRWLVLGAIFGSYFALMFEGLKTAVPVSASSVFTLVPLMTAGFSWVLLRQVTTKRIALALALGAIGALWVIFRGDPARLAAFQIGRGEAIYFLGCVSHSLYVPLMRKFSRGESAVSASFFVLGAGAVVLALYSWPELRAVDFATLPPIFWIALAYLAIGASALTFVLLNFATLRLPGAKVMAYTYLTPGWVILWELAFGHGLPDPRALLGLVITAVAIILLLKHEA</sequence>
<dbReference type="PANTHER" id="PTHR32322">
    <property type="entry name" value="INNER MEMBRANE TRANSPORTER"/>
    <property type="match status" value="1"/>
</dbReference>
<organism evidence="8 9">
    <name type="scientific">Maritimibacter harenae</name>
    <dbReference type="NCBI Taxonomy" id="2606218"/>
    <lineage>
        <taxon>Bacteria</taxon>
        <taxon>Pseudomonadati</taxon>
        <taxon>Pseudomonadota</taxon>
        <taxon>Alphaproteobacteria</taxon>
        <taxon>Rhodobacterales</taxon>
        <taxon>Roseobacteraceae</taxon>
        <taxon>Maritimibacter</taxon>
    </lineage>
</organism>
<dbReference type="Proteomes" id="UP000467322">
    <property type="component" value="Unassembled WGS sequence"/>
</dbReference>
<feature type="transmembrane region" description="Helical" evidence="6">
    <location>
        <begin position="74"/>
        <end position="91"/>
    </location>
</feature>
<evidence type="ECO:0000256" key="4">
    <source>
        <dbReference type="ARBA" id="ARBA00022989"/>
    </source>
</evidence>
<evidence type="ECO:0000313" key="8">
    <source>
        <dbReference type="EMBL" id="MZR14700.1"/>
    </source>
</evidence>
<feature type="domain" description="EamA" evidence="7">
    <location>
        <begin position="160"/>
        <end position="295"/>
    </location>
</feature>
<keyword evidence="4 6" id="KW-1133">Transmembrane helix</keyword>
<reference evidence="8 9" key="1">
    <citation type="submission" date="2019-12" db="EMBL/GenBank/DDBJ databases">
        <title>Maritimibacter sp. nov. sp. isolated from sea sand.</title>
        <authorList>
            <person name="Kim J."/>
            <person name="Jeong S.E."/>
            <person name="Jung H.S."/>
            <person name="Jeon C.O."/>
        </authorList>
    </citation>
    <scope>NUCLEOTIDE SEQUENCE [LARGE SCALE GENOMIC DNA]</scope>
    <source>
        <strain evidence="8 9">DP07</strain>
    </source>
</reference>
<dbReference type="Pfam" id="PF00892">
    <property type="entry name" value="EamA"/>
    <property type="match status" value="2"/>
</dbReference>
<feature type="domain" description="EamA" evidence="7">
    <location>
        <begin position="13"/>
        <end position="144"/>
    </location>
</feature>
<comment type="caution">
    <text evidence="8">The sequence shown here is derived from an EMBL/GenBank/DDBJ whole genome shotgun (WGS) entry which is preliminary data.</text>
</comment>
<dbReference type="EMBL" id="WTUX01000019">
    <property type="protein sequence ID" value="MZR14700.1"/>
    <property type="molecule type" value="Genomic_DNA"/>
</dbReference>
<feature type="transmembrane region" description="Helical" evidence="6">
    <location>
        <begin position="220"/>
        <end position="241"/>
    </location>
</feature>
<feature type="transmembrane region" description="Helical" evidence="6">
    <location>
        <begin position="41"/>
        <end position="62"/>
    </location>
</feature>
<keyword evidence="3 6" id="KW-0812">Transmembrane</keyword>
<feature type="transmembrane region" description="Helical" evidence="6">
    <location>
        <begin position="187"/>
        <end position="208"/>
    </location>
</feature>
<comment type="similarity">
    <text evidence="2">Belongs to the EamA transporter family.</text>
</comment>
<dbReference type="PANTHER" id="PTHR32322:SF2">
    <property type="entry name" value="EAMA DOMAIN-CONTAINING PROTEIN"/>
    <property type="match status" value="1"/>
</dbReference>
<feature type="transmembrane region" description="Helical" evidence="6">
    <location>
        <begin position="157"/>
        <end position="175"/>
    </location>
</feature>
<dbReference type="InterPro" id="IPR050638">
    <property type="entry name" value="AA-Vitamin_Transporters"/>
</dbReference>
<comment type="subcellular location">
    <subcellularLocation>
        <location evidence="1">Membrane</location>
        <topology evidence="1">Multi-pass membrane protein</topology>
    </subcellularLocation>
</comment>
<keyword evidence="9" id="KW-1185">Reference proteome</keyword>
<evidence type="ECO:0000256" key="1">
    <source>
        <dbReference type="ARBA" id="ARBA00004141"/>
    </source>
</evidence>